<dbReference type="EMBL" id="JAHBMH010000073">
    <property type="protein sequence ID" value="KAK1932883.1"/>
    <property type="molecule type" value="Genomic_DNA"/>
</dbReference>
<comment type="caution">
    <text evidence="1">The sequence shown here is derived from an EMBL/GenBank/DDBJ whole genome shotgun (WGS) entry which is preliminary data.</text>
</comment>
<organism evidence="1 2">
    <name type="scientific">Babesia divergens</name>
    <dbReference type="NCBI Taxonomy" id="32595"/>
    <lineage>
        <taxon>Eukaryota</taxon>
        <taxon>Sar</taxon>
        <taxon>Alveolata</taxon>
        <taxon>Apicomplexa</taxon>
        <taxon>Aconoidasida</taxon>
        <taxon>Piroplasmida</taxon>
        <taxon>Babesiidae</taxon>
        <taxon>Babesia</taxon>
    </lineage>
</organism>
<name>A0AAD9G6V8_BABDI</name>
<evidence type="ECO:0000313" key="2">
    <source>
        <dbReference type="Proteomes" id="UP001195914"/>
    </source>
</evidence>
<evidence type="ECO:0000313" key="1">
    <source>
        <dbReference type="EMBL" id="KAK1932883.1"/>
    </source>
</evidence>
<reference evidence="1" key="2">
    <citation type="submission" date="2021-05" db="EMBL/GenBank/DDBJ databases">
        <authorList>
            <person name="Pain A."/>
        </authorList>
    </citation>
    <scope>NUCLEOTIDE SEQUENCE</scope>
    <source>
        <strain evidence="1">1802A</strain>
    </source>
</reference>
<dbReference type="Proteomes" id="UP001195914">
    <property type="component" value="Unassembled WGS sequence"/>
</dbReference>
<sequence length="155" mass="17640">MMERQTDHFKRKYNIGQTIHPEKQAELQIKAECTPDDLYASDLDDADAIFVKETFGDWPFTNWYTRIYRGVFRRYSLLSGVFYTVNISVDLASSRGGSLVADVAYENTISVKRSLHSETTVDGCHVARCDECQNVVAFLDGDGTYHFRRVIASPP</sequence>
<keyword evidence="2" id="KW-1185">Reference proteome</keyword>
<protein>
    <submittedName>
        <fullName evidence="1">Uncharacterized protein</fullName>
    </submittedName>
</protein>
<proteinExistence type="predicted"/>
<dbReference type="Pfam" id="PF10238">
    <property type="entry name" value="Eapp_C"/>
    <property type="match status" value="1"/>
</dbReference>
<reference evidence="1" key="1">
    <citation type="journal article" date="2014" name="Nucleic Acids Res.">
        <title>The evolutionary dynamics of variant antigen genes in Babesia reveal a history of genomic innovation underlying host-parasite interaction.</title>
        <authorList>
            <person name="Jackson A.P."/>
            <person name="Otto T.D."/>
            <person name="Darby A."/>
            <person name="Ramaprasad A."/>
            <person name="Xia D."/>
            <person name="Echaide I.E."/>
            <person name="Farber M."/>
            <person name="Gahlot S."/>
            <person name="Gamble J."/>
            <person name="Gupta D."/>
            <person name="Gupta Y."/>
            <person name="Jackson L."/>
            <person name="Malandrin L."/>
            <person name="Malas T.B."/>
            <person name="Moussa E."/>
            <person name="Nair M."/>
            <person name="Reid A.J."/>
            <person name="Sanders M."/>
            <person name="Sharma J."/>
            <person name="Tracey A."/>
            <person name="Quail M.A."/>
            <person name="Weir W."/>
            <person name="Wastling J.M."/>
            <person name="Hall N."/>
            <person name="Willadsen P."/>
            <person name="Lingelbach K."/>
            <person name="Shiels B."/>
            <person name="Tait A."/>
            <person name="Berriman M."/>
            <person name="Allred D.R."/>
            <person name="Pain A."/>
        </authorList>
    </citation>
    <scope>NUCLEOTIDE SEQUENCE</scope>
    <source>
        <strain evidence="1">1802A</strain>
    </source>
</reference>
<dbReference type="InterPro" id="IPR019370">
    <property type="entry name" value="E2F-assoc_phosphoprotein"/>
</dbReference>
<dbReference type="AlphaFoldDB" id="A0AAD9G6V8"/>
<accession>A0AAD9G6V8</accession>
<gene>
    <name evidence="1" type="ORF">X943_001226</name>
</gene>